<reference evidence="5" key="1">
    <citation type="submission" date="2016-11" db="EMBL/GenBank/DDBJ databases">
        <title>Complete Genome Sequence of alachlor-degrading Sphingomonas sp. strain JJ-A5.</title>
        <authorList>
            <person name="Lee H."/>
            <person name="Ka J.-O."/>
        </authorList>
    </citation>
    <scope>NUCLEOTIDE SEQUENCE [LARGE SCALE GENOMIC DNA]</scope>
    <source>
        <strain evidence="5">JJ-A5</strain>
    </source>
</reference>
<keyword evidence="3" id="KW-0231">Viral genome packaging</keyword>
<dbReference type="EMBL" id="CP018221">
    <property type="protein sequence ID" value="API59630.1"/>
    <property type="molecule type" value="Genomic_DNA"/>
</dbReference>
<name>A0A1L3ZVK8_9SPHN</name>
<dbReference type="KEGG" id="sphj:BSL82_10130"/>
<proteinExistence type="predicted"/>
<keyword evidence="5" id="KW-1185">Reference proteome</keyword>
<dbReference type="Pfam" id="PF12236">
    <property type="entry name" value="Head-tail_con"/>
    <property type="match status" value="1"/>
</dbReference>
<keyword evidence="2" id="KW-1188">Viral release from host cell</keyword>
<gene>
    <name evidence="4" type="ORF">BSL82_10130</name>
</gene>
<evidence type="ECO:0000313" key="5">
    <source>
        <dbReference type="Proteomes" id="UP000182063"/>
    </source>
</evidence>
<comment type="subcellular location">
    <subcellularLocation>
        <location evidence="1">Virion</location>
    </subcellularLocation>
</comment>
<accession>A0A1L3ZVK8</accession>
<evidence type="ECO:0000256" key="2">
    <source>
        <dbReference type="ARBA" id="ARBA00022612"/>
    </source>
</evidence>
<dbReference type="AlphaFoldDB" id="A0A1L3ZVK8"/>
<sequence>MAATPRHLQLSRWEQLKTERSSWLSHWQELSTYIQPRMGRFLVTDRNRGERRHNNIYDSTATRAHRILGAGMLSGATSPARPWLRMTTADPDLAKHHSARAWLDDVGKLILEVFSRSNTYRAFQMMYEELGLFGTGASLVMPSFATVQHHHPMTAGQYALATDWDGRVNTFYREFQMQVAPLVAEFGLENCTLGTQGLYQRGSLDQWITIYHAIEPRSDRDPSRRDALNMAYRSCYFEAGSTPNKYLRESGMREFRVLAPRWHVTANDTYGASPAMEALGDVKQLQHEQLRKAQAIDYQTKPPIALPTSAKGQEVNMMPGGVSYYDTTGGVPGGARSLFDARLDLNYLLQDIQDVRGRINSAFFADLFMMISQLDTTGRTATEIAERHEEKLLMLGPVLERLHNEMLEPQIALTFSDLLEAGALPPPPPEMDKQPIRVEFVSMLAQAQRAVGTAAVDRFVSNLGVVAQFKPDVLDKFNGDKWVDAYSDSLGVDPDLIVADKEVALIRQQRAEAQQRAEQAAQMEQMAGAANKLGNAPTQAGGSNALTDIMNMFSGYNSPSAESY</sequence>
<dbReference type="STRING" id="1921510.BSL82_10130"/>
<evidence type="ECO:0000313" key="4">
    <source>
        <dbReference type="EMBL" id="API59630.1"/>
    </source>
</evidence>
<dbReference type="OrthoDB" id="1666403at2"/>
<dbReference type="RefSeq" id="WP_072597327.1">
    <property type="nucleotide sequence ID" value="NZ_CP018221.1"/>
</dbReference>
<evidence type="ECO:0000256" key="3">
    <source>
        <dbReference type="ARBA" id="ARBA00023219"/>
    </source>
</evidence>
<protein>
    <submittedName>
        <fullName evidence="4">Phage head-tail adapter protein</fullName>
    </submittedName>
</protein>
<organism evidence="4 5">
    <name type="scientific">Tardibacter chloracetimidivorans</name>
    <dbReference type="NCBI Taxonomy" id="1921510"/>
    <lineage>
        <taxon>Bacteria</taxon>
        <taxon>Pseudomonadati</taxon>
        <taxon>Pseudomonadota</taxon>
        <taxon>Alphaproteobacteria</taxon>
        <taxon>Sphingomonadales</taxon>
        <taxon>Sphingomonadaceae</taxon>
        <taxon>Tardibacter</taxon>
    </lineage>
</organism>
<evidence type="ECO:0000256" key="1">
    <source>
        <dbReference type="ARBA" id="ARBA00004328"/>
    </source>
</evidence>
<dbReference type="InterPro" id="IPR020991">
    <property type="entry name" value="Connector_podovirus"/>
</dbReference>
<dbReference type="Proteomes" id="UP000182063">
    <property type="component" value="Chromosome"/>
</dbReference>